<feature type="compositionally biased region" description="Acidic residues" evidence="1">
    <location>
        <begin position="23"/>
        <end position="42"/>
    </location>
</feature>
<accession>A0A8B7MZV2</accession>
<reference evidence="3" key="1">
    <citation type="submission" date="2025-08" db="UniProtKB">
        <authorList>
            <consortium name="RefSeq"/>
        </authorList>
    </citation>
    <scope>IDENTIFICATION</scope>
    <source>
        <tissue evidence="3">Whole organism</tissue>
    </source>
</reference>
<feature type="region of interest" description="Disordered" evidence="1">
    <location>
        <begin position="225"/>
        <end position="260"/>
    </location>
</feature>
<feature type="compositionally biased region" description="Acidic residues" evidence="1">
    <location>
        <begin position="56"/>
        <end position="65"/>
    </location>
</feature>
<dbReference type="OrthoDB" id="7474070at2759"/>
<feature type="compositionally biased region" description="Basic and acidic residues" evidence="1">
    <location>
        <begin position="70"/>
        <end position="85"/>
    </location>
</feature>
<dbReference type="AlphaFoldDB" id="A0A8B7MZV2"/>
<feature type="compositionally biased region" description="Basic residues" evidence="1">
    <location>
        <begin position="231"/>
        <end position="244"/>
    </location>
</feature>
<feature type="region of interest" description="Disordered" evidence="1">
    <location>
        <begin position="129"/>
        <end position="213"/>
    </location>
</feature>
<feature type="compositionally biased region" description="Basic residues" evidence="1">
    <location>
        <begin position="179"/>
        <end position="191"/>
    </location>
</feature>
<feature type="compositionally biased region" description="Basic and acidic residues" evidence="1">
    <location>
        <begin position="138"/>
        <end position="148"/>
    </location>
</feature>
<evidence type="ECO:0000256" key="1">
    <source>
        <dbReference type="SAM" id="MobiDB-lite"/>
    </source>
</evidence>
<feature type="compositionally biased region" description="Acidic residues" evidence="1">
    <location>
        <begin position="1"/>
        <end position="10"/>
    </location>
</feature>
<evidence type="ECO:0000313" key="3">
    <source>
        <dbReference type="RefSeq" id="XP_018006815.1"/>
    </source>
</evidence>
<dbReference type="RefSeq" id="XP_018006815.1">
    <property type="nucleotide sequence ID" value="XM_018151326.2"/>
</dbReference>
<keyword evidence="2" id="KW-1185">Reference proteome</keyword>
<protein>
    <submittedName>
        <fullName evidence="3">Uncharacterized protein LOC108664663</fullName>
    </submittedName>
</protein>
<evidence type="ECO:0000313" key="2">
    <source>
        <dbReference type="Proteomes" id="UP000694843"/>
    </source>
</evidence>
<name>A0A8B7MZV2_HYAAZ</name>
<dbReference type="KEGG" id="hazt:108664663"/>
<dbReference type="GeneID" id="108664663"/>
<gene>
    <name evidence="3" type="primary">LOC108664663</name>
</gene>
<proteinExistence type="predicted"/>
<dbReference type="Proteomes" id="UP000694843">
    <property type="component" value="Unplaced"/>
</dbReference>
<feature type="region of interest" description="Disordered" evidence="1">
    <location>
        <begin position="1"/>
        <end position="108"/>
    </location>
</feature>
<sequence>MASVEEDQEPLDVACEATVGVQGDDEINADEEINEVVEDDSGELDRSGATDGTAGDQEEAADSESPDTSKNQEETPEARGEKNDVGDGEATGNDEEQNQESAKKLLRMQLSTQTLQKLLKEGKMEKLPTGSFRISSEALKELRKDTQKAQETTPVESEESPRKRKISEVMSEEASPSKAKYHKNSIMRKRGGAAGRGGGRLHPKSMPPALTGKKLTPKQLQNLQTAQQKMLHQKLARRPKKRRVHDYLSDFNSSEDDDGDQIIADLKDSLAELAPRKGDDLSKNMNLLFEQLHKSIFGGLSDESDEDENENDLGEEERMRQLAYSDPDFETPDSSTGELSIPENFFMTGRVGNDSKTVMCIRSSGKRRTWNGMQCPVYTIDTSVEQSTTVTPLLVTAFSTSPGYAKQKEVEDKTLLMSDPDLVEQLLAKNVSLRKYKEQVKVLRRRYLQLARRLATRPQLQTIADLVAASSRFLTQDQMVFFTMQLKAGCDSTQGARFSAREKLLAMGLYQQDPETYKWLQRLFHLPSTSELERWLDAVARGNPMRVKQLMYYVYTRYCFRPRDDVFPHTLSGY</sequence>
<organism evidence="2 3">
    <name type="scientific">Hyalella azteca</name>
    <name type="common">Amphipod</name>
    <dbReference type="NCBI Taxonomy" id="294128"/>
    <lineage>
        <taxon>Eukaryota</taxon>
        <taxon>Metazoa</taxon>
        <taxon>Ecdysozoa</taxon>
        <taxon>Arthropoda</taxon>
        <taxon>Crustacea</taxon>
        <taxon>Multicrustacea</taxon>
        <taxon>Malacostraca</taxon>
        <taxon>Eumalacostraca</taxon>
        <taxon>Peracarida</taxon>
        <taxon>Amphipoda</taxon>
        <taxon>Senticaudata</taxon>
        <taxon>Talitrida</taxon>
        <taxon>Talitroidea</taxon>
        <taxon>Hyalellidae</taxon>
        <taxon>Hyalella</taxon>
    </lineage>
</organism>